<protein>
    <submittedName>
        <fullName evidence="1">Uncharacterized protein</fullName>
    </submittedName>
</protein>
<reference evidence="1 2" key="1">
    <citation type="journal article" date="2014" name="Genome Announc.">
        <title>Draft genome sequences of the altered schaedler flora, a defined bacterial community from gnotobiotic mice.</title>
        <authorList>
            <person name="Wannemuehler M.J."/>
            <person name="Overstreet A.M."/>
            <person name="Ward D.V."/>
            <person name="Phillips G.J."/>
        </authorList>
    </citation>
    <scope>NUCLEOTIDE SEQUENCE [LARGE SCALE GENOMIC DNA]</scope>
    <source>
        <strain evidence="1 2">ASF492</strain>
    </source>
</reference>
<gene>
    <name evidence="1" type="ORF">C823_03425</name>
</gene>
<name>N2A7H3_9FIRM</name>
<evidence type="ECO:0000313" key="1">
    <source>
        <dbReference type="EMBL" id="EMZ24161.1"/>
    </source>
</evidence>
<dbReference type="OrthoDB" id="9797806at2"/>
<organism evidence="1 2">
    <name type="scientific">Eubacterium plexicaudatum ASF492</name>
    <dbReference type="NCBI Taxonomy" id="1235802"/>
    <lineage>
        <taxon>Bacteria</taxon>
        <taxon>Bacillati</taxon>
        <taxon>Bacillota</taxon>
        <taxon>Clostridia</taxon>
        <taxon>Eubacteriales</taxon>
        <taxon>Eubacteriaceae</taxon>
        <taxon>Eubacterium</taxon>
    </lineage>
</organism>
<dbReference type="HOGENOM" id="CLU_162525_0_0_9"/>
<dbReference type="STRING" id="1235802.C823_03425"/>
<comment type="caution">
    <text evidence="1">The sequence shown here is derived from an EMBL/GenBank/DDBJ whole genome shotgun (WGS) entry which is preliminary data.</text>
</comment>
<keyword evidence="2" id="KW-1185">Reference proteome</keyword>
<dbReference type="AlphaFoldDB" id="N2A7H3"/>
<accession>N2A7H3</accession>
<sequence length="72" mass="8435">MKLFCNCCGKEILTKENSQIALEDYVVIEKSWGYFSKKDGIRQKMIICESCFESWTGSFARPLQEMEEQELL</sequence>
<dbReference type="PATRIC" id="fig|1235802.3.peg.3619"/>
<dbReference type="EMBL" id="AQFT01000100">
    <property type="protein sequence ID" value="EMZ24161.1"/>
    <property type="molecule type" value="Genomic_DNA"/>
</dbReference>
<dbReference type="eggNOG" id="ENOG5033D47">
    <property type="taxonomic scope" value="Bacteria"/>
</dbReference>
<dbReference type="Proteomes" id="UP000012589">
    <property type="component" value="Unassembled WGS sequence"/>
</dbReference>
<evidence type="ECO:0000313" key="2">
    <source>
        <dbReference type="Proteomes" id="UP000012589"/>
    </source>
</evidence>
<proteinExistence type="predicted"/>